<organism evidence="7">
    <name type="scientific">marine metagenome</name>
    <dbReference type="NCBI Taxonomy" id="408172"/>
    <lineage>
        <taxon>unclassified sequences</taxon>
        <taxon>metagenomes</taxon>
        <taxon>ecological metagenomes</taxon>
    </lineage>
</organism>
<dbReference type="Gene3D" id="3.30.420.270">
    <property type="match status" value="1"/>
</dbReference>
<feature type="transmembrane region" description="Helical" evidence="6">
    <location>
        <begin position="20"/>
        <end position="39"/>
    </location>
</feature>
<comment type="subcellular location">
    <subcellularLocation>
        <location evidence="1">Cell membrane</location>
        <topology evidence="1">Single-pass membrane protein</topology>
    </subcellularLocation>
</comment>
<evidence type="ECO:0000256" key="1">
    <source>
        <dbReference type="ARBA" id="ARBA00004162"/>
    </source>
</evidence>
<dbReference type="InterPro" id="IPR003400">
    <property type="entry name" value="ExbD"/>
</dbReference>
<dbReference type="AlphaFoldDB" id="A0A381UJJ3"/>
<keyword evidence="5 6" id="KW-0472">Membrane</keyword>
<evidence type="ECO:0000256" key="2">
    <source>
        <dbReference type="ARBA" id="ARBA00022475"/>
    </source>
</evidence>
<sequence length="145" mass="15828">MSMDLGGAKGGVKSDINVTPLVDVMLVLLIIMMLVAPMLQQGVDVRLPQAANTVDKPETSGQTVLSITNDRRFYVNSVQVAETEMLNRIQGALEETRERIVLIKGDEDATYGSIMTVMDELRRVGIEDVGLIVDRRLRAGLGGDQ</sequence>
<gene>
    <name evidence="7" type="ORF">METZ01_LOCUS81144</name>
</gene>
<reference evidence="7" key="1">
    <citation type="submission" date="2018-05" db="EMBL/GenBank/DDBJ databases">
        <authorList>
            <person name="Lanie J.A."/>
            <person name="Ng W.-L."/>
            <person name="Kazmierczak K.M."/>
            <person name="Andrzejewski T.M."/>
            <person name="Davidsen T.M."/>
            <person name="Wayne K.J."/>
            <person name="Tettelin H."/>
            <person name="Glass J.I."/>
            <person name="Rusch D."/>
            <person name="Podicherti R."/>
            <person name="Tsui H.-C.T."/>
            <person name="Winkler M.E."/>
        </authorList>
    </citation>
    <scope>NUCLEOTIDE SEQUENCE</scope>
</reference>
<proteinExistence type="predicted"/>
<protein>
    <recommendedName>
        <fullName evidence="8">Protein TolR</fullName>
    </recommendedName>
</protein>
<evidence type="ECO:0000256" key="5">
    <source>
        <dbReference type="ARBA" id="ARBA00023136"/>
    </source>
</evidence>
<evidence type="ECO:0000256" key="6">
    <source>
        <dbReference type="SAM" id="Phobius"/>
    </source>
</evidence>
<evidence type="ECO:0008006" key="8">
    <source>
        <dbReference type="Google" id="ProtNLM"/>
    </source>
</evidence>
<keyword evidence="4 6" id="KW-1133">Transmembrane helix</keyword>
<dbReference type="Pfam" id="PF02472">
    <property type="entry name" value="ExbD"/>
    <property type="match status" value="1"/>
</dbReference>
<dbReference type="GO" id="GO:0005886">
    <property type="term" value="C:plasma membrane"/>
    <property type="evidence" value="ECO:0007669"/>
    <property type="project" value="UniProtKB-SubCell"/>
</dbReference>
<keyword evidence="3 6" id="KW-0812">Transmembrane</keyword>
<dbReference type="EMBL" id="UINC01006564">
    <property type="protein sequence ID" value="SVA28290.1"/>
    <property type="molecule type" value="Genomic_DNA"/>
</dbReference>
<name>A0A381UJJ3_9ZZZZ</name>
<dbReference type="PANTHER" id="PTHR30558:SF7">
    <property type="entry name" value="TOL-PAL SYSTEM PROTEIN TOLR"/>
    <property type="match status" value="1"/>
</dbReference>
<accession>A0A381UJJ3</accession>
<evidence type="ECO:0000256" key="3">
    <source>
        <dbReference type="ARBA" id="ARBA00022692"/>
    </source>
</evidence>
<dbReference type="GO" id="GO:0022857">
    <property type="term" value="F:transmembrane transporter activity"/>
    <property type="evidence" value="ECO:0007669"/>
    <property type="project" value="InterPro"/>
</dbReference>
<evidence type="ECO:0000256" key="4">
    <source>
        <dbReference type="ARBA" id="ARBA00022989"/>
    </source>
</evidence>
<evidence type="ECO:0000313" key="7">
    <source>
        <dbReference type="EMBL" id="SVA28290.1"/>
    </source>
</evidence>
<keyword evidence="2" id="KW-1003">Cell membrane</keyword>
<dbReference type="PANTHER" id="PTHR30558">
    <property type="entry name" value="EXBD MEMBRANE COMPONENT OF PMF-DRIVEN MACROMOLECULE IMPORT SYSTEM"/>
    <property type="match status" value="1"/>
</dbReference>